<sequence length="129" mass="14755">METIQDRWGSDKIKLKAFGNVKVGHLRTHVNVAEEAFDIRMRMTAYWKTIVLRLVDGVALHILHAVKCLVEDELEKELIDELIGSKKDGLEKMLEESLATASKRDRLEKSVELLKQSKDVVANIMDRIV</sequence>
<dbReference type="Gene3D" id="1.20.120.1240">
    <property type="entry name" value="Dynamin, middle domain"/>
    <property type="match status" value="1"/>
</dbReference>
<name>A0AAV8E8M7_9POAL</name>
<comment type="caution">
    <text evidence="2">The sequence shown here is derived from an EMBL/GenBank/DDBJ whole genome shotgun (WGS) entry which is preliminary data.</text>
</comment>
<dbReference type="Proteomes" id="UP001140206">
    <property type="component" value="Chromosome 3"/>
</dbReference>
<protein>
    <submittedName>
        <fullName evidence="2">Dynamin-related protein 4C</fullName>
    </submittedName>
</protein>
<evidence type="ECO:0000259" key="1">
    <source>
        <dbReference type="PROSITE" id="PS51388"/>
    </source>
</evidence>
<reference evidence="2" key="1">
    <citation type="submission" date="2022-08" db="EMBL/GenBank/DDBJ databases">
        <authorList>
            <person name="Marques A."/>
        </authorList>
    </citation>
    <scope>NUCLEOTIDE SEQUENCE</scope>
    <source>
        <strain evidence="2">RhyPub2mFocal</strain>
        <tissue evidence="2">Leaves</tissue>
    </source>
</reference>
<dbReference type="GO" id="GO:0003924">
    <property type="term" value="F:GTPase activity"/>
    <property type="evidence" value="ECO:0007669"/>
    <property type="project" value="InterPro"/>
</dbReference>
<dbReference type="AlphaFoldDB" id="A0AAV8E8M7"/>
<dbReference type="Pfam" id="PF02212">
    <property type="entry name" value="GED"/>
    <property type="match status" value="1"/>
</dbReference>
<dbReference type="EMBL" id="JAMFTS010000003">
    <property type="protein sequence ID" value="KAJ4776644.1"/>
    <property type="molecule type" value="Genomic_DNA"/>
</dbReference>
<dbReference type="PROSITE" id="PS51388">
    <property type="entry name" value="GED"/>
    <property type="match status" value="1"/>
</dbReference>
<dbReference type="SMART" id="SM00302">
    <property type="entry name" value="GED"/>
    <property type="match status" value="1"/>
</dbReference>
<dbReference type="GO" id="GO:0005525">
    <property type="term" value="F:GTP binding"/>
    <property type="evidence" value="ECO:0007669"/>
    <property type="project" value="InterPro"/>
</dbReference>
<keyword evidence="3" id="KW-1185">Reference proteome</keyword>
<organism evidence="2 3">
    <name type="scientific">Rhynchospora pubera</name>
    <dbReference type="NCBI Taxonomy" id="906938"/>
    <lineage>
        <taxon>Eukaryota</taxon>
        <taxon>Viridiplantae</taxon>
        <taxon>Streptophyta</taxon>
        <taxon>Embryophyta</taxon>
        <taxon>Tracheophyta</taxon>
        <taxon>Spermatophyta</taxon>
        <taxon>Magnoliopsida</taxon>
        <taxon>Liliopsida</taxon>
        <taxon>Poales</taxon>
        <taxon>Cyperaceae</taxon>
        <taxon>Cyperoideae</taxon>
        <taxon>Rhynchosporeae</taxon>
        <taxon>Rhynchospora</taxon>
    </lineage>
</organism>
<proteinExistence type="predicted"/>
<feature type="domain" description="GED" evidence="1">
    <location>
        <begin position="36"/>
        <end position="129"/>
    </location>
</feature>
<evidence type="ECO:0000313" key="2">
    <source>
        <dbReference type="EMBL" id="KAJ4776644.1"/>
    </source>
</evidence>
<dbReference type="InterPro" id="IPR003130">
    <property type="entry name" value="GED"/>
</dbReference>
<accession>A0AAV8E8M7</accession>
<gene>
    <name evidence="2" type="ORF">LUZ62_060901</name>
</gene>
<evidence type="ECO:0000313" key="3">
    <source>
        <dbReference type="Proteomes" id="UP001140206"/>
    </source>
</evidence>
<dbReference type="InterPro" id="IPR020850">
    <property type="entry name" value="GED_dom"/>
</dbReference>